<dbReference type="EMBL" id="LNQE01001098">
    <property type="protein sequence ID" value="KUG21121.1"/>
    <property type="molecule type" value="Genomic_DNA"/>
</dbReference>
<organism evidence="2">
    <name type="scientific">hydrocarbon metagenome</name>
    <dbReference type="NCBI Taxonomy" id="938273"/>
    <lineage>
        <taxon>unclassified sequences</taxon>
        <taxon>metagenomes</taxon>
        <taxon>ecological metagenomes</taxon>
    </lineage>
</organism>
<name>A0A0W8FK52_9ZZZZ</name>
<sequence>MEGVRSYSITSGLRFTGGSAPGSDAGICVRLKTVVGCVHQLSWFLPTRHCTPLLSAVY</sequence>
<evidence type="ECO:0000313" key="2">
    <source>
        <dbReference type="EMBL" id="KUG21121.1"/>
    </source>
</evidence>
<accession>A0A0W8FK52</accession>
<comment type="caution">
    <text evidence="2">The sequence shown here is derived from an EMBL/GenBank/DDBJ whole genome shotgun (WGS) entry which is preliminary data.</text>
</comment>
<reference evidence="2" key="1">
    <citation type="journal article" date="2015" name="Proc. Natl. Acad. Sci. U.S.A.">
        <title>Networks of energetic and metabolic interactions define dynamics in microbial communities.</title>
        <authorList>
            <person name="Embree M."/>
            <person name="Liu J.K."/>
            <person name="Al-Bassam M.M."/>
            <person name="Zengler K."/>
        </authorList>
    </citation>
    <scope>NUCLEOTIDE SEQUENCE</scope>
</reference>
<dbReference type="AlphaFoldDB" id="A0A0W8FK52"/>
<gene>
    <name evidence="2" type="ORF">ASZ90_009112</name>
</gene>
<feature type="region of interest" description="Disordered" evidence="1">
    <location>
        <begin position="1"/>
        <end position="22"/>
    </location>
</feature>
<proteinExistence type="predicted"/>
<protein>
    <submittedName>
        <fullName evidence="2">Uncharacterized protein</fullName>
    </submittedName>
</protein>
<evidence type="ECO:0000256" key="1">
    <source>
        <dbReference type="SAM" id="MobiDB-lite"/>
    </source>
</evidence>